<evidence type="ECO:0000313" key="4">
    <source>
        <dbReference type="Proteomes" id="UP000680132"/>
    </source>
</evidence>
<gene>
    <name evidence="2" type="ORF">J5V96_02390</name>
    <name evidence="3" type="ORF">J5V96_12635</name>
</gene>
<evidence type="ECO:0000313" key="3">
    <source>
        <dbReference type="EMBL" id="MBO3664348.1"/>
    </source>
</evidence>
<dbReference type="PANTHER" id="PTHR43798:SF33">
    <property type="entry name" value="HYDROLASE, PUTATIVE (AFU_ORTHOLOGUE AFUA_2G14860)-RELATED"/>
    <property type="match status" value="1"/>
</dbReference>
<dbReference type="PRINTS" id="PR00111">
    <property type="entry name" value="ABHYDROLASE"/>
</dbReference>
<dbReference type="Pfam" id="PF00561">
    <property type="entry name" value="Abhydrolase_1"/>
    <property type="match status" value="1"/>
</dbReference>
<evidence type="ECO:0000259" key="1">
    <source>
        <dbReference type="Pfam" id="PF00561"/>
    </source>
</evidence>
<dbReference type="AlphaFoldDB" id="A0A939TPR3"/>
<dbReference type="InterPro" id="IPR000073">
    <property type="entry name" value="AB_hydrolase_1"/>
</dbReference>
<dbReference type="PANTHER" id="PTHR43798">
    <property type="entry name" value="MONOACYLGLYCEROL LIPASE"/>
    <property type="match status" value="1"/>
</dbReference>
<dbReference type="GO" id="GO:0016787">
    <property type="term" value="F:hydrolase activity"/>
    <property type="evidence" value="ECO:0007669"/>
    <property type="project" value="UniProtKB-KW"/>
</dbReference>
<organism evidence="2 4">
    <name type="scientific">Microbacterium stercoris</name>
    <dbReference type="NCBI Taxonomy" id="2820289"/>
    <lineage>
        <taxon>Bacteria</taxon>
        <taxon>Bacillati</taxon>
        <taxon>Actinomycetota</taxon>
        <taxon>Actinomycetes</taxon>
        <taxon>Micrococcales</taxon>
        <taxon>Microbacteriaceae</taxon>
        <taxon>Microbacterium</taxon>
    </lineage>
</organism>
<dbReference type="Gene3D" id="3.40.50.1820">
    <property type="entry name" value="alpha/beta hydrolase"/>
    <property type="match status" value="1"/>
</dbReference>
<dbReference type="RefSeq" id="WP_208500041.1">
    <property type="nucleotide sequence ID" value="NZ_JAGFOA010000001.1"/>
</dbReference>
<comment type="caution">
    <text evidence="2">The sequence shown here is derived from an EMBL/GenBank/DDBJ whole genome shotgun (WGS) entry which is preliminary data.</text>
</comment>
<keyword evidence="2" id="KW-0378">Hydrolase</keyword>
<evidence type="ECO:0000313" key="2">
    <source>
        <dbReference type="EMBL" id="MBO3662356.1"/>
    </source>
</evidence>
<dbReference type="InterPro" id="IPR050266">
    <property type="entry name" value="AB_hydrolase_sf"/>
</dbReference>
<protein>
    <submittedName>
        <fullName evidence="2">Alpha/beta hydrolase</fullName>
    </submittedName>
</protein>
<accession>A0A939TPR3</accession>
<dbReference type="SUPFAM" id="SSF53474">
    <property type="entry name" value="alpha/beta-Hydrolases"/>
    <property type="match status" value="1"/>
</dbReference>
<keyword evidence="4" id="KW-1185">Reference proteome</keyword>
<dbReference type="InterPro" id="IPR029058">
    <property type="entry name" value="AB_hydrolase_fold"/>
</dbReference>
<dbReference type="EMBL" id="JAGFOA010000005">
    <property type="protein sequence ID" value="MBO3664348.1"/>
    <property type="molecule type" value="Genomic_DNA"/>
</dbReference>
<dbReference type="GO" id="GO:0016020">
    <property type="term" value="C:membrane"/>
    <property type="evidence" value="ECO:0007669"/>
    <property type="project" value="TreeGrafter"/>
</dbReference>
<dbReference type="EMBL" id="JAGFOA010000001">
    <property type="protein sequence ID" value="MBO3662356.1"/>
    <property type="molecule type" value="Genomic_DNA"/>
</dbReference>
<sequence>MSSARRSVVSRLRDRVIARRGPSLHVAVDEGEGPAVVLVHGIASSHATFENVVPLLRGRHRVIAVDLMGFGESPSPPDARFTLEEHVEHLERTLARLDLAEPFVLVGHSMGALIATRFAARRSSDLMGLVLVSPPVYLPPDLVGDPVDRAAMGLYRRVYDFLRRKRTFTLRNAALLARMSPIKDAFEVSERNWEAFVLSLQNAIETQTIVTDAAATDVRIEVVYGTLDPFLVPAGLRVIERMRHVTVHRIRGGDHLIRRPMARVIAMAVESFRTREERPGTDMLPGSA</sequence>
<feature type="domain" description="AB hydrolase-1" evidence="1">
    <location>
        <begin position="34"/>
        <end position="163"/>
    </location>
</feature>
<reference evidence="2" key="1">
    <citation type="submission" date="2021-03" db="EMBL/GenBank/DDBJ databases">
        <title>Microbacterium sp. nov., a novel actinobacterium isolated from cow dung.</title>
        <authorList>
            <person name="Zhang L."/>
        </authorList>
    </citation>
    <scope>NUCLEOTIDE SEQUENCE</scope>
    <source>
        <strain evidence="2">NEAU-LLB</strain>
    </source>
</reference>
<proteinExistence type="predicted"/>
<dbReference type="Proteomes" id="UP000680132">
    <property type="component" value="Unassembled WGS sequence"/>
</dbReference>
<name>A0A939TPR3_9MICO</name>